<name>A0AAN9AKJ7_9CAEN</name>
<evidence type="ECO:0000313" key="3">
    <source>
        <dbReference type="Proteomes" id="UP001374579"/>
    </source>
</evidence>
<reference evidence="2 3" key="1">
    <citation type="submission" date="2024-02" db="EMBL/GenBank/DDBJ databases">
        <title>Chromosome-scale genome assembly of the rough periwinkle Littorina saxatilis.</title>
        <authorList>
            <person name="De Jode A."/>
            <person name="Faria R."/>
            <person name="Formenti G."/>
            <person name="Sims Y."/>
            <person name="Smith T.P."/>
            <person name="Tracey A."/>
            <person name="Wood J.M.D."/>
            <person name="Zagrodzka Z.B."/>
            <person name="Johannesson K."/>
            <person name="Butlin R.K."/>
            <person name="Leder E.H."/>
        </authorList>
    </citation>
    <scope>NUCLEOTIDE SEQUENCE [LARGE SCALE GENOMIC DNA]</scope>
    <source>
        <strain evidence="2">Snail1</strain>
        <tissue evidence="2">Muscle</tissue>
    </source>
</reference>
<dbReference type="InterPro" id="IPR000477">
    <property type="entry name" value="RT_dom"/>
</dbReference>
<gene>
    <name evidence="2" type="ORF">V1264_022530</name>
</gene>
<evidence type="ECO:0000259" key="1">
    <source>
        <dbReference type="PROSITE" id="PS50878"/>
    </source>
</evidence>
<dbReference type="EMBL" id="JBAMIC010004070">
    <property type="protein sequence ID" value="KAK7088628.1"/>
    <property type="molecule type" value="Genomic_DNA"/>
</dbReference>
<dbReference type="AlphaFoldDB" id="A0AAN9AKJ7"/>
<evidence type="ECO:0000313" key="2">
    <source>
        <dbReference type="EMBL" id="KAK7088628.1"/>
    </source>
</evidence>
<organism evidence="2 3">
    <name type="scientific">Littorina saxatilis</name>
    <dbReference type="NCBI Taxonomy" id="31220"/>
    <lineage>
        <taxon>Eukaryota</taxon>
        <taxon>Metazoa</taxon>
        <taxon>Spiralia</taxon>
        <taxon>Lophotrochozoa</taxon>
        <taxon>Mollusca</taxon>
        <taxon>Gastropoda</taxon>
        <taxon>Caenogastropoda</taxon>
        <taxon>Littorinimorpha</taxon>
        <taxon>Littorinoidea</taxon>
        <taxon>Littorinidae</taxon>
        <taxon>Littorina</taxon>
    </lineage>
</organism>
<comment type="caution">
    <text evidence="2">The sequence shown here is derived from an EMBL/GenBank/DDBJ whole genome shotgun (WGS) entry which is preliminary data.</text>
</comment>
<dbReference type="PROSITE" id="PS50878">
    <property type="entry name" value="RT_POL"/>
    <property type="match status" value="1"/>
</dbReference>
<sequence>MQHRQKNNILTDVQHGFRKQRSCESQLIVTVHDIAQNLAKKNQVDTVLLDFSKAFDKVPHQRLQHKLHYYGVRGSTLNWIQSFLSDRTQRVAIEGVQSTPAPVTSGVPQGTVLGPLLFLLYINDMPDVVKNSKVKLFADDSLLFRNISNQQDQMLLQQDLEALEKWEQEWQMEFNPSKCVVMNIMPNKNKILLPSNYDLHGQTLETTTESKYLGVTITSNLSWGRHVETAAAKGNRTVGFLRRNFKECTPKVKAATYITMVRPTLEYASTVWNPHEQQHNNLLESVQKRAARYVHNNYREKEPGTVTNMLTNLGWKSLEERRHNSRLAMMFKIKNDMVGIDKTAFLKPSDTRTRGNRIHQEQDYHPSLSHSFFPRTTSEWNKLPISTTSAPSLESFMSRLGGSRALQPSTSLP</sequence>
<feature type="domain" description="Reverse transcriptase" evidence="1">
    <location>
        <begin position="1"/>
        <end position="217"/>
    </location>
</feature>
<dbReference type="SUPFAM" id="SSF56672">
    <property type="entry name" value="DNA/RNA polymerases"/>
    <property type="match status" value="1"/>
</dbReference>
<proteinExistence type="predicted"/>
<accession>A0AAN9AKJ7</accession>
<dbReference type="Proteomes" id="UP001374579">
    <property type="component" value="Unassembled WGS sequence"/>
</dbReference>
<keyword evidence="3" id="KW-1185">Reference proteome</keyword>
<dbReference type="PANTHER" id="PTHR33332">
    <property type="entry name" value="REVERSE TRANSCRIPTASE DOMAIN-CONTAINING PROTEIN"/>
    <property type="match status" value="1"/>
</dbReference>
<dbReference type="InterPro" id="IPR043502">
    <property type="entry name" value="DNA/RNA_pol_sf"/>
</dbReference>
<dbReference type="Pfam" id="PF00078">
    <property type="entry name" value="RVT_1"/>
    <property type="match status" value="1"/>
</dbReference>
<dbReference type="CDD" id="cd01650">
    <property type="entry name" value="RT_nLTR_like"/>
    <property type="match status" value="1"/>
</dbReference>
<protein>
    <recommendedName>
        <fullName evidence="1">Reverse transcriptase domain-containing protein</fullName>
    </recommendedName>
</protein>